<evidence type="ECO:0000313" key="2">
    <source>
        <dbReference type="EMBL" id="KSU88157.1"/>
    </source>
</evidence>
<feature type="domain" description="PilZ" evidence="1">
    <location>
        <begin position="39"/>
        <end position="109"/>
    </location>
</feature>
<gene>
    <name evidence="2" type="ORF">AS180_09550</name>
</gene>
<comment type="caution">
    <text evidence="2">The sequence shown here is derived from an EMBL/GenBank/DDBJ whole genome shotgun (WGS) entry which is preliminary data.</text>
</comment>
<dbReference type="EMBL" id="LNQP01000028">
    <property type="protein sequence ID" value="KSU88157.1"/>
    <property type="molecule type" value="Genomic_DNA"/>
</dbReference>
<dbReference type="AlphaFoldDB" id="A0A0V8JMP9"/>
<proteinExistence type="predicted"/>
<reference evidence="2 3" key="1">
    <citation type="submission" date="2015-11" db="EMBL/GenBank/DDBJ databases">
        <title>Bacillus caseinolyticus sp nov.</title>
        <authorList>
            <person name="Dastager S.G."/>
            <person name="Mawlankar R."/>
        </authorList>
    </citation>
    <scope>NUCLEOTIDE SEQUENCE [LARGE SCALE GENOMIC DNA]</scope>
    <source>
        <strain evidence="2 3">SGD-V-76</strain>
    </source>
</reference>
<sequence>MQYKREEPFRFTFAKPIVGTFFIKKYDGKDIESKLAPLAIIDLSPRGMKLITPLDLPVFQKSIELTVNFSLLDENLTITGLAVWKEKSNHEFLYGIEAFTDENQQQLLLDTLKQYAKEYRKR</sequence>
<evidence type="ECO:0000259" key="1">
    <source>
        <dbReference type="Pfam" id="PF07238"/>
    </source>
</evidence>
<dbReference type="Proteomes" id="UP000053681">
    <property type="component" value="Unassembled WGS sequence"/>
</dbReference>
<dbReference type="SUPFAM" id="SSF141371">
    <property type="entry name" value="PilZ domain-like"/>
    <property type="match status" value="1"/>
</dbReference>
<evidence type="ECO:0000313" key="3">
    <source>
        <dbReference type="Proteomes" id="UP000053681"/>
    </source>
</evidence>
<name>A0A0V8JMP9_9BACI</name>
<keyword evidence="3" id="KW-1185">Reference proteome</keyword>
<dbReference type="GO" id="GO:0035438">
    <property type="term" value="F:cyclic-di-GMP binding"/>
    <property type="evidence" value="ECO:0007669"/>
    <property type="project" value="InterPro"/>
</dbReference>
<dbReference type="Pfam" id="PF07238">
    <property type="entry name" value="PilZ"/>
    <property type="match status" value="1"/>
</dbReference>
<accession>A0A0V8JMP9</accession>
<dbReference type="InterPro" id="IPR009875">
    <property type="entry name" value="PilZ_domain"/>
</dbReference>
<protein>
    <submittedName>
        <fullName evidence="2">ABC transporter permease</fullName>
    </submittedName>
</protein>
<organism evidence="2 3">
    <name type="scientific">Priestia veravalensis</name>
    <dbReference type="NCBI Taxonomy" id="1414648"/>
    <lineage>
        <taxon>Bacteria</taxon>
        <taxon>Bacillati</taxon>
        <taxon>Bacillota</taxon>
        <taxon>Bacilli</taxon>
        <taxon>Bacillales</taxon>
        <taxon>Bacillaceae</taxon>
        <taxon>Priestia</taxon>
    </lineage>
</organism>
<dbReference type="RefSeq" id="WP_062686743.1">
    <property type="nucleotide sequence ID" value="NZ_KQ758644.1"/>
</dbReference>
<dbReference type="Gene3D" id="2.40.10.220">
    <property type="entry name" value="predicted glycosyltransferase like domains"/>
    <property type="match status" value="1"/>
</dbReference>